<evidence type="ECO:0000313" key="1">
    <source>
        <dbReference type="EMBL" id="BDI20948.1"/>
    </source>
</evidence>
<keyword evidence="2" id="KW-1185">Reference proteome</keyword>
<organism evidence="1 2">
    <name type="scientific">Nostoc cf. commune SO-36</name>
    <dbReference type="NCBI Taxonomy" id="449208"/>
    <lineage>
        <taxon>Bacteria</taxon>
        <taxon>Bacillati</taxon>
        <taxon>Cyanobacteriota</taxon>
        <taxon>Cyanophyceae</taxon>
        <taxon>Nostocales</taxon>
        <taxon>Nostocaceae</taxon>
        <taxon>Nostoc</taxon>
    </lineage>
</organism>
<reference evidence="1" key="1">
    <citation type="submission" date="2022-04" db="EMBL/GenBank/DDBJ databases">
        <title>Complete genome sequence of a cyanobacterium, Nostoc sp. SO-36, isolated in Antarctica.</title>
        <authorList>
            <person name="Kanesaki Y."/>
            <person name="Effendi D."/>
            <person name="Sakamoto T."/>
            <person name="Ohtani S."/>
            <person name="Awai K."/>
        </authorList>
    </citation>
    <scope>NUCLEOTIDE SEQUENCE</scope>
    <source>
        <strain evidence="1">SO-36</strain>
        <plasmid evidence="1">pANSO36C</plasmid>
    </source>
</reference>
<dbReference type="Proteomes" id="UP001055453">
    <property type="component" value="Plasmid pANSO36C"/>
</dbReference>
<accession>A0ABM7ZCC7</accession>
<protein>
    <recommendedName>
        <fullName evidence="3">HTH cro/C1-type domain-containing protein</fullName>
    </recommendedName>
</protein>
<gene>
    <name evidence="1" type="ORF">ANSO36C_67500</name>
</gene>
<dbReference type="Gene3D" id="1.10.260.40">
    <property type="entry name" value="lambda repressor-like DNA-binding domains"/>
    <property type="match status" value="1"/>
</dbReference>
<sequence length="128" mass="14364">MEQNATYIVKALSLQDFLTQHPMKHEDLARLLGVCVDAVKSWSCGRRTPRPQVLTHLATLDERFKENPSLRGKFISEKHGLVGFQQRAIFQDKSAKVTTGEYPRGAFRAKSATGEYPRGELCVPCTLS</sequence>
<evidence type="ECO:0008006" key="3">
    <source>
        <dbReference type="Google" id="ProtNLM"/>
    </source>
</evidence>
<proteinExistence type="predicted"/>
<name>A0ABM7ZCC7_NOSCO</name>
<keyword evidence="1" id="KW-0614">Plasmid</keyword>
<geneLocation type="plasmid" evidence="1 2">
    <name>pANSO36C</name>
</geneLocation>
<dbReference type="RefSeq" id="WP_251960989.1">
    <property type="nucleotide sequence ID" value="NZ_AP025735.1"/>
</dbReference>
<dbReference type="InterPro" id="IPR010982">
    <property type="entry name" value="Lambda_DNA-bd_dom_sf"/>
</dbReference>
<evidence type="ECO:0000313" key="2">
    <source>
        <dbReference type="Proteomes" id="UP001055453"/>
    </source>
</evidence>
<dbReference type="EMBL" id="AP025735">
    <property type="protein sequence ID" value="BDI20948.1"/>
    <property type="molecule type" value="Genomic_DNA"/>
</dbReference>